<reference evidence="1 2" key="1">
    <citation type="submission" date="2020-04" db="EMBL/GenBank/DDBJ databases">
        <title>Enterovirga sp. isolate from soil.</title>
        <authorList>
            <person name="Chea S."/>
            <person name="Kim D.-U."/>
        </authorList>
    </citation>
    <scope>NUCLEOTIDE SEQUENCE [LARGE SCALE GENOMIC DNA]</scope>
    <source>
        <strain evidence="1 2">DB1703</strain>
    </source>
</reference>
<evidence type="ECO:0000313" key="1">
    <source>
        <dbReference type="EMBL" id="NNM73930.1"/>
    </source>
</evidence>
<evidence type="ECO:0000313" key="2">
    <source>
        <dbReference type="Proteomes" id="UP000564885"/>
    </source>
</evidence>
<keyword evidence="2" id="KW-1185">Reference proteome</keyword>
<evidence type="ECO:0008006" key="3">
    <source>
        <dbReference type="Google" id="ProtNLM"/>
    </source>
</evidence>
<proteinExistence type="predicted"/>
<dbReference type="EMBL" id="JABEPP010000004">
    <property type="protein sequence ID" value="NNM73930.1"/>
    <property type="molecule type" value="Genomic_DNA"/>
</dbReference>
<accession>A0A849ID11</accession>
<gene>
    <name evidence="1" type="ORF">HJG44_16215</name>
</gene>
<dbReference type="AlphaFoldDB" id="A0A849ID11"/>
<sequence length="79" mass="8682">MLLACSGVEAAADHHHLKRALQIARCLPQQVREVTSTGETSVYEVECREGAGRVLTLVCTQARCLVDDHGRHANEEDEP</sequence>
<name>A0A849ID11_9HYPH</name>
<organism evidence="1 2">
    <name type="scientific">Enterovirga aerilata</name>
    <dbReference type="NCBI Taxonomy" id="2730920"/>
    <lineage>
        <taxon>Bacteria</taxon>
        <taxon>Pseudomonadati</taxon>
        <taxon>Pseudomonadota</taxon>
        <taxon>Alphaproteobacteria</taxon>
        <taxon>Hyphomicrobiales</taxon>
        <taxon>Methylobacteriaceae</taxon>
        <taxon>Enterovirga</taxon>
    </lineage>
</organism>
<comment type="caution">
    <text evidence="1">The sequence shown here is derived from an EMBL/GenBank/DDBJ whole genome shotgun (WGS) entry which is preliminary data.</text>
</comment>
<dbReference type="RefSeq" id="WP_171219371.1">
    <property type="nucleotide sequence ID" value="NZ_JABEPP010000004.1"/>
</dbReference>
<protein>
    <recommendedName>
        <fullName evidence="3">PepSY domain-containing protein</fullName>
    </recommendedName>
</protein>
<dbReference type="Proteomes" id="UP000564885">
    <property type="component" value="Unassembled WGS sequence"/>
</dbReference>